<dbReference type="EMBL" id="LIAE01006806">
    <property type="protein sequence ID" value="PAV85100.1"/>
    <property type="molecule type" value="Genomic_DNA"/>
</dbReference>
<name>A0A2A2LG28_9BILA</name>
<evidence type="ECO:0000313" key="3">
    <source>
        <dbReference type="EMBL" id="PAV85100.1"/>
    </source>
</evidence>
<dbReference type="OrthoDB" id="5792993at2759"/>
<keyword evidence="2" id="KW-0812">Transmembrane</keyword>
<keyword evidence="4" id="KW-1185">Reference proteome</keyword>
<evidence type="ECO:0000313" key="4">
    <source>
        <dbReference type="Proteomes" id="UP000218231"/>
    </source>
</evidence>
<keyword evidence="2" id="KW-1133">Transmembrane helix</keyword>
<accession>A0A2A2LG28</accession>
<proteinExistence type="predicted"/>
<feature type="region of interest" description="Disordered" evidence="1">
    <location>
        <begin position="29"/>
        <end position="50"/>
    </location>
</feature>
<protein>
    <submittedName>
        <fullName evidence="3">Uncharacterized protein</fullName>
    </submittedName>
</protein>
<sequence>MNQDRNKAQVQVQVKPKVNHLRIDKALLEVPRGDKDQKENDTPVAPPRPSRLSRVMNAIDQAHQANPQTHNRSSTKIRQRNTTQYASSVQTPLSMISHETQATIVDRIDFTLNKHYYTIAYALVLSAYLIGFIEYLYFRLVSLIDPLPIDPNHKNDPNRQGKEGFHYGVSLAAFIAIGMFQLLCFFGLTISDNWTHCIPDPSKPEVCYFNFSANPSPIIFDRDPRSQSSTLDTVVSHTNVPSVKHQSLEIQSSAEMAFSRTDPRRRPLEQRQFDTNIPVLEQYLQSPRRIAPKSTVV</sequence>
<gene>
    <name evidence="3" type="ORF">WR25_04518</name>
</gene>
<organism evidence="3 4">
    <name type="scientific">Diploscapter pachys</name>
    <dbReference type="NCBI Taxonomy" id="2018661"/>
    <lineage>
        <taxon>Eukaryota</taxon>
        <taxon>Metazoa</taxon>
        <taxon>Ecdysozoa</taxon>
        <taxon>Nematoda</taxon>
        <taxon>Chromadorea</taxon>
        <taxon>Rhabditida</taxon>
        <taxon>Rhabditina</taxon>
        <taxon>Rhabditomorpha</taxon>
        <taxon>Rhabditoidea</taxon>
        <taxon>Rhabditidae</taxon>
        <taxon>Diploscapter</taxon>
    </lineage>
</organism>
<dbReference type="AlphaFoldDB" id="A0A2A2LG28"/>
<evidence type="ECO:0000256" key="2">
    <source>
        <dbReference type="SAM" id="Phobius"/>
    </source>
</evidence>
<keyword evidence="2" id="KW-0472">Membrane</keyword>
<feature type="transmembrane region" description="Helical" evidence="2">
    <location>
        <begin position="165"/>
        <end position="188"/>
    </location>
</feature>
<feature type="compositionally biased region" description="Basic and acidic residues" evidence="1">
    <location>
        <begin position="29"/>
        <end position="41"/>
    </location>
</feature>
<comment type="caution">
    <text evidence="3">The sequence shown here is derived from an EMBL/GenBank/DDBJ whole genome shotgun (WGS) entry which is preliminary data.</text>
</comment>
<feature type="transmembrane region" description="Helical" evidence="2">
    <location>
        <begin position="116"/>
        <end position="138"/>
    </location>
</feature>
<dbReference type="Proteomes" id="UP000218231">
    <property type="component" value="Unassembled WGS sequence"/>
</dbReference>
<reference evidence="3 4" key="1">
    <citation type="journal article" date="2017" name="Curr. Biol.">
        <title>Genome architecture and evolution of a unichromosomal asexual nematode.</title>
        <authorList>
            <person name="Fradin H."/>
            <person name="Zegar C."/>
            <person name="Gutwein M."/>
            <person name="Lucas J."/>
            <person name="Kovtun M."/>
            <person name="Corcoran D."/>
            <person name="Baugh L.R."/>
            <person name="Kiontke K."/>
            <person name="Gunsalus K."/>
            <person name="Fitch D.H."/>
            <person name="Piano F."/>
        </authorList>
    </citation>
    <scope>NUCLEOTIDE SEQUENCE [LARGE SCALE GENOMIC DNA]</scope>
    <source>
        <strain evidence="3">PF1309</strain>
    </source>
</reference>
<evidence type="ECO:0000256" key="1">
    <source>
        <dbReference type="SAM" id="MobiDB-lite"/>
    </source>
</evidence>